<evidence type="ECO:0000313" key="2">
    <source>
        <dbReference type="EMBL" id="MPM48430.1"/>
    </source>
</evidence>
<feature type="region of interest" description="Disordered" evidence="1">
    <location>
        <begin position="1"/>
        <end position="62"/>
    </location>
</feature>
<feature type="compositionally biased region" description="Basic and acidic residues" evidence="1">
    <location>
        <begin position="1"/>
        <end position="12"/>
    </location>
</feature>
<dbReference type="EMBL" id="VSSQ01012093">
    <property type="protein sequence ID" value="MPM48430.1"/>
    <property type="molecule type" value="Genomic_DNA"/>
</dbReference>
<reference evidence="2" key="1">
    <citation type="submission" date="2019-08" db="EMBL/GenBank/DDBJ databases">
        <authorList>
            <person name="Kucharzyk K."/>
            <person name="Murdoch R.W."/>
            <person name="Higgins S."/>
            <person name="Loffler F."/>
        </authorList>
    </citation>
    <scope>NUCLEOTIDE SEQUENCE</scope>
</reference>
<gene>
    <name evidence="2" type="ORF">SDC9_95155</name>
</gene>
<dbReference type="AlphaFoldDB" id="A0A645A5F4"/>
<accession>A0A645A5F4</accession>
<protein>
    <submittedName>
        <fullName evidence="2">Uncharacterized protein</fullName>
    </submittedName>
</protein>
<proteinExistence type="predicted"/>
<name>A0A645A5F4_9ZZZZ</name>
<sequence>MAVRERLGEQRKQRPVQLNRGNLPRGLSKAYGKGADAGADLQHPAAGIHPGARHDIPWDPVGDEEVLPHALGKPKAVPSQQGLDLISVAEVHDGFSPLAFSMFH</sequence>
<feature type="compositionally biased region" description="Low complexity" evidence="1">
    <location>
        <begin position="29"/>
        <end position="40"/>
    </location>
</feature>
<comment type="caution">
    <text evidence="2">The sequence shown here is derived from an EMBL/GenBank/DDBJ whole genome shotgun (WGS) entry which is preliminary data.</text>
</comment>
<organism evidence="2">
    <name type="scientific">bioreactor metagenome</name>
    <dbReference type="NCBI Taxonomy" id="1076179"/>
    <lineage>
        <taxon>unclassified sequences</taxon>
        <taxon>metagenomes</taxon>
        <taxon>ecological metagenomes</taxon>
    </lineage>
</organism>
<evidence type="ECO:0000256" key="1">
    <source>
        <dbReference type="SAM" id="MobiDB-lite"/>
    </source>
</evidence>